<dbReference type="Gene3D" id="3.40.50.2000">
    <property type="entry name" value="Glycogen Phosphorylase B"/>
    <property type="match status" value="2"/>
</dbReference>
<feature type="binding site" evidence="10">
    <location>
        <position position="173"/>
    </location>
    <ligand>
        <name>UDP-N-acetyl-alpha-D-glucosamine</name>
        <dbReference type="ChEBI" id="CHEBI:57705"/>
    </ligand>
</feature>
<dbReference type="CDD" id="cd03785">
    <property type="entry name" value="GT28_MurG"/>
    <property type="match status" value="1"/>
</dbReference>
<evidence type="ECO:0000256" key="3">
    <source>
        <dbReference type="ARBA" id="ARBA00022676"/>
    </source>
</evidence>
<comment type="subcellular location">
    <subcellularLocation>
        <location evidence="10">Cell membrane</location>
        <topology evidence="10">Peripheral membrane protein</topology>
        <orientation evidence="10">Cytoplasmic side</orientation>
    </subcellularLocation>
</comment>
<evidence type="ECO:0000256" key="2">
    <source>
        <dbReference type="ARBA" id="ARBA00022618"/>
    </source>
</evidence>
<feature type="domain" description="Glycosyltransferase family 28 N-terminal" evidence="11">
    <location>
        <begin position="15"/>
        <end position="154"/>
    </location>
</feature>
<feature type="binding site" evidence="10">
    <location>
        <position position="309"/>
    </location>
    <ligand>
        <name>UDP-N-acetyl-alpha-D-glucosamine</name>
        <dbReference type="ChEBI" id="CHEBI:57705"/>
    </ligand>
</feature>
<evidence type="ECO:0000313" key="14">
    <source>
        <dbReference type="Proteomes" id="UP001597326"/>
    </source>
</evidence>
<evidence type="ECO:0000259" key="11">
    <source>
        <dbReference type="Pfam" id="PF03033"/>
    </source>
</evidence>
<dbReference type="PANTHER" id="PTHR21015:SF22">
    <property type="entry name" value="GLYCOSYLTRANSFERASE"/>
    <property type="match status" value="1"/>
</dbReference>
<dbReference type="HAMAP" id="MF_00033">
    <property type="entry name" value="MurG"/>
    <property type="match status" value="1"/>
</dbReference>
<comment type="similarity">
    <text evidence="10">Belongs to the glycosyltransferase 28 family. MurG subfamily.</text>
</comment>
<keyword evidence="4 10" id="KW-0808">Transferase</keyword>
<evidence type="ECO:0000313" key="13">
    <source>
        <dbReference type="EMBL" id="MFD1888659.1"/>
    </source>
</evidence>
<feature type="domain" description="Glycosyl transferase family 28 C-terminal" evidence="12">
    <location>
        <begin position="203"/>
        <end position="355"/>
    </location>
</feature>
<keyword evidence="6 10" id="KW-0573">Peptidoglycan synthesis</keyword>
<sequence length="389" mass="39807">MPQTQAAERQQAPRVVLAGGGTTGHIAPMIATAEALQRLAPGAALVCIGTTKGLEGRLVPQAGLELRMIPPVPLPRKPGPDLLKVPARLAGSVRRAGAVLDEHGAQVVVGFGGYVSLPAYLAARRRGIPVVLHEGNAVPGLANKVAARFARRVLASFPGTPLPRAEAVGLPLRASLTELARLGRTSGARQAREELGLDPDRATLLVTGGSQGARSINQATLAARDELLAAGVQVLHVLGPRNLTEQTIATTHPTTGARYVPVGYVDGMERAYAAADLMVCRSGAGTVCEAASTGLPAVFVPLPHGNGEQARNADALVAAGGGVLVPDAEVDGPRLLAEVLGRITDADQLATMGRVGPGLIAADAADRVAQVVLDCCQPAPRGEGEDHAA</sequence>
<evidence type="ECO:0000256" key="8">
    <source>
        <dbReference type="ARBA" id="ARBA00023306"/>
    </source>
</evidence>
<dbReference type="InterPro" id="IPR006009">
    <property type="entry name" value="GlcNAc_MurG"/>
</dbReference>
<comment type="caution">
    <text evidence="13">The sequence shown here is derived from an EMBL/GenBank/DDBJ whole genome shotgun (WGS) entry which is preliminary data.</text>
</comment>
<dbReference type="Proteomes" id="UP001597326">
    <property type="component" value="Unassembled WGS sequence"/>
</dbReference>
<evidence type="ECO:0000256" key="7">
    <source>
        <dbReference type="ARBA" id="ARBA00023136"/>
    </source>
</evidence>
<keyword evidence="14" id="KW-1185">Reference proteome</keyword>
<dbReference type="Pfam" id="PF04101">
    <property type="entry name" value="Glyco_tran_28_C"/>
    <property type="match status" value="1"/>
</dbReference>
<keyword evidence="9 10" id="KW-0961">Cell wall biogenesis/degradation</keyword>
<evidence type="ECO:0000256" key="6">
    <source>
        <dbReference type="ARBA" id="ARBA00022984"/>
    </source>
</evidence>
<keyword evidence="2 10" id="KW-0132">Cell division</keyword>
<keyword evidence="8 10" id="KW-0131">Cell cycle</keyword>
<evidence type="ECO:0000256" key="4">
    <source>
        <dbReference type="ARBA" id="ARBA00022679"/>
    </source>
</evidence>
<dbReference type="PANTHER" id="PTHR21015">
    <property type="entry name" value="UDP-N-ACETYLGLUCOSAMINE--N-ACETYLMURAMYL-(PENTAPEPTIDE) PYROPHOSPHORYL-UNDECAPRENOL N-ACETYLGLUCOSAMINE TRANSFERASE 1"/>
    <property type="match status" value="1"/>
</dbReference>
<comment type="caution">
    <text evidence="10">Lacks conserved residue(s) required for the propagation of feature annotation.</text>
</comment>
<keyword evidence="7 10" id="KW-0472">Membrane</keyword>
<dbReference type="InterPro" id="IPR004276">
    <property type="entry name" value="GlycoTrans_28_N"/>
</dbReference>
<dbReference type="EMBL" id="JBHUFZ010000001">
    <property type="protein sequence ID" value="MFD1888659.1"/>
    <property type="molecule type" value="Genomic_DNA"/>
</dbReference>
<comment type="function">
    <text evidence="10">Cell wall formation. Catalyzes the transfer of a GlcNAc subunit on undecaprenyl-pyrophosphoryl-MurNAc-pentapeptide (lipid intermediate I) to form undecaprenyl-pyrophosphoryl-MurNAc-(pentapeptide)GlcNAc (lipid intermediate II).</text>
</comment>
<keyword evidence="5 10" id="KW-0133">Cell shape</keyword>
<proteinExistence type="inferred from homology"/>
<comment type="pathway">
    <text evidence="10">Cell wall biogenesis; peptidoglycan biosynthesis.</text>
</comment>
<reference evidence="14" key="1">
    <citation type="journal article" date="2019" name="Int. J. Syst. Evol. Microbiol.">
        <title>The Global Catalogue of Microorganisms (GCM) 10K type strain sequencing project: providing services to taxonomists for standard genome sequencing and annotation.</title>
        <authorList>
            <consortium name="The Broad Institute Genomics Platform"/>
            <consortium name="The Broad Institute Genome Sequencing Center for Infectious Disease"/>
            <person name="Wu L."/>
            <person name="Ma J."/>
        </authorList>
    </citation>
    <scope>NUCLEOTIDE SEQUENCE [LARGE SCALE GENOMIC DNA]</scope>
    <source>
        <strain evidence="14">CAIM 431</strain>
    </source>
</reference>
<accession>A0ABW4RS95</accession>
<organism evidence="13 14">
    <name type="scientific">Luteococcus peritonei</name>
    <dbReference type="NCBI Taxonomy" id="88874"/>
    <lineage>
        <taxon>Bacteria</taxon>
        <taxon>Bacillati</taxon>
        <taxon>Actinomycetota</taxon>
        <taxon>Actinomycetes</taxon>
        <taxon>Propionibacteriales</taxon>
        <taxon>Propionibacteriaceae</taxon>
        <taxon>Luteococcus</taxon>
    </lineage>
</organism>
<dbReference type="SUPFAM" id="SSF53756">
    <property type="entry name" value="UDP-Glycosyltransferase/glycogen phosphorylase"/>
    <property type="match status" value="1"/>
</dbReference>
<evidence type="ECO:0000256" key="5">
    <source>
        <dbReference type="ARBA" id="ARBA00022960"/>
    </source>
</evidence>
<dbReference type="NCBIfam" id="TIGR01133">
    <property type="entry name" value="murG"/>
    <property type="match status" value="1"/>
</dbReference>
<dbReference type="Pfam" id="PF03033">
    <property type="entry name" value="Glyco_transf_28"/>
    <property type="match status" value="1"/>
</dbReference>
<evidence type="ECO:0000259" key="12">
    <source>
        <dbReference type="Pfam" id="PF04101"/>
    </source>
</evidence>
<keyword evidence="1 10" id="KW-1003">Cell membrane</keyword>
<name>A0ABW4RS95_9ACTN</name>
<feature type="binding site" evidence="10">
    <location>
        <position position="136"/>
    </location>
    <ligand>
        <name>UDP-N-acetyl-alpha-D-glucosamine</name>
        <dbReference type="ChEBI" id="CHEBI:57705"/>
    </ligand>
</feature>
<dbReference type="RefSeq" id="WP_343871723.1">
    <property type="nucleotide sequence ID" value="NZ_BAAAIX010000001.1"/>
</dbReference>
<evidence type="ECO:0000256" key="1">
    <source>
        <dbReference type="ARBA" id="ARBA00022475"/>
    </source>
</evidence>
<comment type="catalytic activity">
    <reaction evidence="10">
        <text>di-trans,octa-cis-undecaprenyl diphospho-N-acetyl-alpha-D-muramoyl-L-alanyl-D-glutamyl-meso-2,6-diaminopimeloyl-D-alanyl-D-alanine + UDP-N-acetyl-alpha-D-glucosamine = di-trans,octa-cis-undecaprenyl diphospho-[N-acetyl-alpha-D-glucosaminyl-(1-&gt;4)]-N-acetyl-alpha-D-muramoyl-L-alanyl-D-glutamyl-meso-2,6-diaminopimeloyl-D-alanyl-D-alanine + UDP + H(+)</text>
        <dbReference type="Rhea" id="RHEA:31227"/>
        <dbReference type="ChEBI" id="CHEBI:15378"/>
        <dbReference type="ChEBI" id="CHEBI:57705"/>
        <dbReference type="ChEBI" id="CHEBI:58223"/>
        <dbReference type="ChEBI" id="CHEBI:61387"/>
        <dbReference type="ChEBI" id="CHEBI:61388"/>
        <dbReference type="EC" id="2.4.1.227"/>
    </reaction>
</comment>
<evidence type="ECO:0000256" key="10">
    <source>
        <dbReference type="HAMAP-Rule" id="MF_00033"/>
    </source>
</evidence>
<feature type="binding site" evidence="10">
    <location>
        <position position="210"/>
    </location>
    <ligand>
        <name>UDP-N-acetyl-alpha-D-glucosamine</name>
        <dbReference type="ChEBI" id="CHEBI:57705"/>
    </ligand>
</feature>
<dbReference type="EC" id="2.4.1.227" evidence="10"/>
<gene>
    <name evidence="10 13" type="primary">murG</name>
    <name evidence="13" type="ORF">ACFSCS_00450</name>
</gene>
<dbReference type="GO" id="GO:0016757">
    <property type="term" value="F:glycosyltransferase activity"/>
    <property type="evidence" value="ECO:0007669"/>
    <property type="project" value="UniProtKB-KW"/>
</dbReference>
<dbReference type="InterPro" id="IPR007235">
    <property type="entry name" value="Glyco_trans_28_C"/>
</dbReference>
<keyword evidence="3 10" id="KW-0328">Glycosyltransferase</keyword>
<protein>
    <recommendedName>
        <fullName evidence="10">UDP-N-acetylglucosamine--N-acetylmuramyl-(pentapeptide) pyrophosphoryl-undecaprenol N-acetylglucosamine transferase</fullName>
        <ecNumber evidence="10">2.4.1.227</ecNumber>
    </recommendedName>
    <alternativeName>
        <fullName evidence="10">Undecaprenyl-PP-MurNAc-pentapeptide-UDPGlcNAc GlcNAc transferase</fullName>
    </alternativeName>
</protein>
<evidence type="ECO:0000256" key="9">
    <source>
        <dbReference type="ARBA" id="ARBA00023316"/>
    </source>
</evidence>